<sequence>MVDQPLRSDSLVDSDLAKDCLRGASVSGLAAAAKAGIVTGAFYYGLMKHSWMWRYKFNASTRTALTVMPIFYAGYLNVELHMHACMDAAKPEYVAIEEDEDSDYLPHVREEMARSRAKRAAA</sequence>
<feature type="transmembrane region" description="Helical" evidence="1">
    <location>
        <begin position="24"/>
        <end position="46"/>
    </location>
</feature>
<dbReference type="Proteomes" id="UP000612055">
    <property type="component" value="Unassembled WGS sequence"/>
</dbReference>
<name>A0A835Y1U1_9CHLO</name>
<evidence type="ECO:0000313" key="2">
    <source>
        <dbReference type="EMBL" id="KAG2492531.1"/>
    </source>
</evidence>
<evidence type="ECO:0000313" key="3">
    <source>
        <dbReference type="Proteomes" id="UP000612055"/>
    </source>
</evidence>
<accession>A0A835Y1U1</accession>
<protein>
    <submittedName>
        <fullName evidence="2">Uncharacterized protein</fullName>
    </submittedName>
</protein>
<keyword evidence="1" id="KW-0812">Transmembrane</keyword>
<comment type="caution">
    <text evidence="2">The sequence shown here is derived from an EMBL/GenBank/DDBJ whole genome shotgun (WGS) entry which is preliminary data.</text>
</comment>
<dbReference type="AlphaFoldDB" id="A0A835Y1U1"/>
<proteinExistence type="predicted"/>
<dbReference type="OrthoDB" id="525965at2759"/>
<keyword evidence="1" id="KW-1133">Transmembrane helix</keyword>
<organism evidence="2 3">
    <name type="scientific">Edaphochlamys debaryana</name>
    <dbReference type="NCBI Taxonomy" id="47281"/>
    <lineage>
        <taxon>Eukaryota</taxon>
        <taxon>Viridiplantae</taxon>
        <taxon>Chlorophyta</taxon>
        <taxon>core chlorophytes</taxon>
        <taxon>Chlorophyceae</taxon>
        <taxon>CS clade</taxon>
        <taxon>Chlamydomonadales</taxon>
        <taxon>Chlamydomonadales incertae sedis</taxon>
        <taxon>Edaphochlamys</taxon>
    </lineage>
</organism>
<keyword evidence="1" id="KW-0472">Membrane</keyword>
<dbReference type="EMBL" id="JAEHOE010000044">
    <property type="protein sequence ID" value="KAG2492531.1"/>
    <property type="molecule type" value="Genomic_DNA"/>
</dbReference>
<evidence type="ECO:0000256" key="1">
    <source>
        <dbReference type="SAM" id="Phobius"/>
    </source>
</evidence>
<reference evidence="2" key="1">
    <citation type="journal article" date="2020" name="bioRxiv">
        <title>Comparative genomics of Chlamydomonas.</title>
        <authorList>
            <person name="Craig R.J."/>
            <person name="Hasan A.R."/>
            <person name="Ness R.W."/>
            <person name="Keightley P.D."/>
        </authorList>
    </citation>
    <scope>NUCLEOTIDE SEQUENCE</scope>
    <source>
        <strain evidence="2">CCAP 11/70</strain>
    </source>
</reference>
<gene>
    <name evidence="2" type="ORF">HYH03_009196</name>
</gene>
<keyword evidence="3" id="KW-1185">Reference proteome</keyword>